<protein>
    <recommendedName>
        <fullName evidence="5">Carboxylic ester hydrolase</fullName>
        <ecNumber evidence="5">3.1.1.-</ecNumber>
    </recommendedName>
</protein>
<evidence type="ECO:0000313" key="7">
    <source>
        <dbReference type="EMBL" id="KAJ4432941.1"/>
    </source>
</evidence>
<dbReference type="EC" id="3.1.1.-" evidence="5"/>
<keyword evidence="8" id="KW-1185">Reference proteome</keyword>
<dbReference type="Proteomes" id="UP001148838">
    <property type="component" value="Unassembled WGS sequence"/>
</dbReference>
<name>A0ABQ8SFQ2_PERAM</name>
<keyword evidence="3 5" id="KW-0378">Hydrolase</keyword>
<dbReference type="InterPro" id="IPR029058">
    <property type="entry name" value="AB_hydrolase_fold"/>
</dbReference>
<dbReference type="PANTHER" id="PTHR43142:SF1">
    <property type="entry name" value="CARBOXYLIC ESTER HYDROLASE"/>
    <property type="match status" value="1"/>
</dbReference>
<proteinExistence type="inferred from homology"/>
<evidence type="ECO:0000259" key="6">
    <source>
        <dbReference type="Pfam" id="PF00135"/>
    </source>
</evidence>
<dbReference type="PANTHER" id="PTHR43142">
    <property type="entry name" value="CARBOXYLIC ESTER HYDROLASE"/>
    <property type="match status" value="1"/>
</dbReference>
<comment type="caution">
    <text evidence="7">The sequence shown here is derived from an EMBL/GenBank/DDBJ whole genome shotgun (WGS) entry which is preliminary data.</text>
</comment>
<organism evidence="7 8">
    <name type="scientific">Periplaneta americana</name>
    <name type="common">American cockroach</name>
    <name type="synonym">Blatta americana</name>
    <dbReference type="NCBI Taxonomy" id="6978"/>
    <lineage>
        <taxon>Eukaryota</taxon>
        <taxon>Metazoa</taxon>
        <taxon>Ecdysozoa</taxon>
        <taxon>Arthropoda</taxon>
        <taxon>Hexapoda</taxon>
        <taxon>Insecta</taxon>
        <taxon>Pterygota</taxon>
        <taxon>Neoptera</taxon>
        <taxon>Polyneoptera</taxon>
        <taxon>Dictyoptera</taxon>
        <taxon>Blattodea</taxon>
        <taxon>Blattoidea</taxon>
        <taxon>Blattidae</taxon>
        <taxon>Blattinae</taxon>
        <taxon>Periplaneta</taxon>
    </lineage>
</organism>
<accession>A0ABQ8SFQ2</accession>
<reference evidence="7 8" key="1">
    <citation type="journal article" date="2022" name="Allergy">
        <title>Genome assembly and annotation of Periplaneta americana reveal a comprehensive cockroach allergen profile.</title>
        <authorList>
            <person name="Wang L."/>
            <person name="Xiong Q."/>
            <person name="Saelim N."/>
            <person name="Wang L."/>
            <person name="Nong W."/>
            <person name="Wan A.T."/>
            <person name="Shi M."/>
            <person name="Liu X."/>
            <person name="Cao Q."/>
            <person name="Hui J.H.L."/>
            <person name="Sookrung N."/>
            <person name="Leung T.F."/>
            <person name="Tungtrongchitr A."/>
            <person name="Tsui S.K.W."/>
        </authorList>
    </citation>
    <scope>NUCLEOTIDE SEQUENCE [LARGE SCALE GENOMIC DNA]</scope>
    <source>
        <strain evidence="7">PWHHKU_190912</strain>
    </source>
</reference>
<evidence type="ECO:0000256" key="2">
    <source>
        <dbReference type="ARBA" id="ARBA00022487"/>
    </source>
</evidence>
<evidence type="ECO:0000256" key="4">
    <source>
        <dbReference type="ARBA" id="ARBA00023180"/>
    </source>
</evidence>
<evidence type="ECO:0000313" key="8">
    <source>
        <dbReference type="Proteomes" id="UP001148838"/>
    </source>
</evidence>
<dbReference type="PROSITE" id="PS00122">
    <property type="entry name" value="CARBOXYLESTERASE_B_1"/>
    <property type="match status" value="1"/>
</dbReference>
<evidence type="ECO:0000256" key="1">
    <source>
        <dbReference type="ARBA" id="ARBA00005964"/>
    </source>
</evidence>
<dbReference type="Gene3D" id="3.40.50.1820">
    <property type="entry name" value="alpha/beta hydrolase"/>
    <property type="match status" value="1"/>
</dbReference>
<dbReference type="Pfam" id="PF00135">
    <property type="entry name" value="COesterase"/>
    <property type="match status" value="1"/>
</dbReference>
<gene>
    <name evidence="7" type="ORF">ANN_15198</name>
</gene>
<dbReference type="InterPro" id="IPR019826">
    <property type="entry name" value="Carboxylesterase_B_AS"/>
</dbReference>
<feature type="non-terminal residue" evidence="7">
    <location>
        <position position="1"/>
    </location>
</feature>
<keyword evidence="2" id="KW-0719">Serine esterase</keyword>
<evidence type="ECO:0000256" key="3">
    <source>
        <dbReference type="ARBA" id="ARBA00022801"/>
    </source>
</evidence>
<feature type="domain" description="Carboxylesterase type B" evidence="6">
    <location>
        <begin position="7"/>
        <end position="443"/>
    </location>
</feature>
<dbReference type="SUPFAM" id="SSF53474">
    <property type="entry name" value="alpha/beta-Hydrolases"/>
    <property type="match status" value="1"/>
</dbReference>
<sequence length="462" mass="51049">VATNAGMDVMVWFHGGGFVSGAGSFYGPEHLLDEDIVLVTVNYRLGPIGFLSTGDAVAPGNFGLKDQVAALRWVHENIRVFGGNPDSVTLFGESAGGSSVHYHMLSPLSKGLFHRGISQSGTALCTWAIAANGTSTEQAKKLATLLNCPTRHTADLVDCLRTKDAKDIISTDKKFMEWDVDPLIPFKPVVEPTDMLDAFLPAEPLQLLQEGPQSIPWLTGINSGDGALKAAAIYEKEELVIELNSQFERLAPITLLYRDLSSPDMAVEISQSIRSFYFDDLPIGNDTLLKVVDMYTDSFFLWAADQAVRIQLSRNLLAGGGAPIYYYYFAYRGPHSFSELFGDRTRDFGVCHADELIYLFPAARVFGNFTATPEEEKMTDYLIHTWTNFARTGNPTPLNSKSELVATKWLPVSSTNDLEYLHIGSPSDIHMDNGLLQDRVQFWTSLPLRPTRAARSLLHDEL</sequence>
<dbReference type="EMBL" id="JAJSOF020000027">
    <property type="protein sequence ID" value="KAJ4432941.1"/>
    <property type="molecule type" value="Genomic_DNA"/>
</dbReference>
<comment type="similarity">
    <text evidence="1 5">Belongs to the type-B carboxylesterase/lipase family.</text>
</comment>
<dbReference type="InterPro" id="IPR002018">
    <property type="entry name" value="CarbesteraseB"/>
</dbReference>
<keyword evidence="4" id="KW-0325">Glycoprotein</keyword>
<evidence type="ECO:0000256" key="5">
    <source>
        <dbReference type="RuleBase" id="RU361235"/>
    </source>
</evidence>